<dbReference type="OrthoDB" id="17262at2759"/>
<dbReference type="InterPro" id="IPR006084">
    <property type="entry name" value="XPG/Rad2"/>
</dbReference>
<organism evidence="1 2">
    <name type="scientific">Aureobasidium melanogenum</name>
    <name type="common">Aureobasidium pullulans var. melanogenum</name>
    <dbReference type="NCBI Taxonomy" id="46634"/>
    <lineage>
        <taxon>Eukaryota</taxon>
        <taxon>Fungi</taxon>
        <taxon>Dikarya</taxon>
        <taxon>Ascomycota</taxon>
        <taxon>Pezizomycotina</taxon>
        <taxon>Dothideomycetes</taxon>
        <taxon>Dothideomycetidae</taxon>
        <taxon>Dothideales</taxon>
        <taxon>Saccotheciaceae</taxon>
        <taxon>Aureobasidium</taxon>
    </lineage>
</organism>
<dbReference type="Gene3D" id="3.40.50.1010">
    <property type="entry name" value="5'-nuclease"/>
    <property type="match status" value="1"/>
</dbReference>
<gene>
    <name evidence="1" type="ORF">KCU76_g13466</name>
</gene>
<dbReference type="PANTHER" id="PTHR11081:SF32">
    <property type="entry name" value="POST-TRANSCRIPTIONAL REGULATOR MKT1"/>
    <property type="match status" value="1"/>
</dbReference>
<evidence type="ECO:0000313" key="2">
    <source>
        <dbReference type="Proteomes" id="UP000779574"/>
    </source>
</evidence>
<dbReference type="InterPro" id="IPR029060">
    <property type="entry name" value="PIN-like_dom_sf"/>
</dbReference>
<accession>A0A9P8E8E1</accession>
<reference evidence="1" key="1">
    <citation type="journal article" date="2021" name="J Fungi (Basel)">
        <title>Virulence traits and population genomics of the black yeast Aureobasidium melanogenum.</title>
        <authorList>
            <person name="Cernosa A."/>
            <person name="Sun X."/>
            <person name="Gostincar C."/>
            <person name="Fang C."/>
            <person name="Gunde-Cimerman N."/>
            <person name="Song Z."/>
        </authorList>
    </citation>
    <scope>NUCLEOTIDE SEQUENCE</scope>
    <source>
        <strain evidence="1">EXF-9911</strain>
    </source>
</reference>
<dbReference type="SUPFAM" id="SSF88723">
    <property type="entry name" value="PIN domain-like"/>
    <property type="match status" value="1"/>
</dbReference>
<name>A0A9P8E8E1_AURME</name>
<feature type="non-terminal residue" evidence="1">
    <location>
        <position position="294"/>
    </location>
</feature>
<dbReference type="InterPro" id="IPR037314">
    <property type="entry name" value="MKT1_H3TH"/>
</dbReference>
<dbReference type="GO" id="GO:0003730">
    <property type="term" value="F:mRNA 3'-UTR binding"/>
    <property type="evidence" value="ECO:0007669"/>
    <property type="project" value="TreeGrafter"/>
</dbReference>
<dbReference type="AlphaFoldDB" id="A0A9P8E8E1"/>
<protein>
    <submittedName>
        <fullName evidence="1">PIN domain-like protein</fullName>
    </submittedName>
</protein>
<reference evidence="1" key="2">
    <citation type="submission" date="2021-08" db="EMBL/GenBank/DDBJ databases">
        <authorList>
            <person name="Gostincar C."/>
            <person name="Sun X."/>
            <person name="Song Z."/>
            <person name="Gunde-Cimerman N."/>
        </authorList>
    </citation>
    <scope>NUCLEOTIDE SEQUENCE</scope>
    <source>
        <strain evidence="1">EXF-9911</strain>
    </source>
</reference>
<sequence>MISGFNEWAASAQLGHTDSFAELNERRLGIEAEDFIANILTTSPTKEPLLPALGGLPFALEETITNHVSVLRSYGCQPYFIFNGVTSNGQEERLQAATRATKSIANAWELYGASEPERAVAEFGTLSGTINVDNIYRFVQNILRKHDVDFLVAPHSACAQLASIAGTEFCDAVAGSSDILMYEIDQLITKLDFEQAQFSWVTRRECMEALGAPSTAMFVDACLLSGCSILPTLPQLENDMTASPRTPKIRAAADLLKRSQTNGNALCLQYQDDPAMIALNYLDRYRKASLYIKH</sequence>
<dbReference type="CDD" id="cd09902">
    <property type="entry name" value="H3TH_MKT1"/>
    <property type="match status" value="1"/>
</dbReference>
<proteinExistence type="predicted"/>
<dbReference type="EMBL" id="JAHFXF010000754">
    <property type="protein sequence ID" value="KAG9682924.1"/>
    <property type="molecule type" value="Genomic_DNA"/>
</dbReference>
<evidence type="ECO:0000313" key="1">
    <source>
        <dbReference type="EMBL" id="KAG9682924.1"/>
    </source>
</evidence>
<comment type="caution">
    <text evidence="1">The sequence shown here is derived from an EMBL/GenBank/DDBJ whole genome shotgun (WGS) entry which is preliminary data.</text>
</comment>
<dbReference type="CDD" id="cd09858">
    <property type="entry name" value="PIN_MKT1"/>
    <property type="match status" value="1"/>
</dbReference>
<dbReference type="PANTHER" id="PTHR11081">
    <property type="entry name" value="FLAP ENDONUCLEASE FAMILY MEMBER"/>
    <property type="match status" value="1"/>
</dbReference>
<dbReference type="Proteomes" id="UP000779574">
    <property type="component" value="Unassembled WGS sequence"/>
</dbReference>